<comment type="caution">
    <text evidence="1">The sequence shown here is derived from an EMBL/GenBank/DDBJ whole genome shotgun (WGS) entry which is preliminary data.</text>
</comment>
<proteinExistence type="predicted"/>
<feature type="non-terminal residue" evidence="1">
    <location>
        <position position="55"/>
    </location>
</feature>
<evidence type="ECO:0000313" key="1">
    <source>
        <dbReference type="EMBL" id="GBO07093.1"/>
    </source>
</evidence>
<dbReference type="EMBL" id="BGPR01033228">
    <property type="protein sequence ID" value="GBO07093.1"/>
    <property type="molecule type" value="Genomic_DNA"/>
</dbReference>
<reference evidence="1 2" key="1">
    <citation type="journal article" date="2019" name="Sci. Rep.">
        <title>Orb-weaving spider Araneus ventricosus genome elucidates the spidroin gene catalogue.</title>
        <authorList>
            <person name="Kono N."/>
            <person name="Nakamura H."/>
            <person name="Ohtoshi R."/>
            <person name="Moran D.A.P."/>
            <person name="Shinohara A."/>
            <person name="Yoshida Y."/>
            <person name="Fujiwara M."/>
            <person name="Mori M."/>
            <person name="Tomita M."/>
            <person name="Arakawa K."/>
        </authorList>
    </citation>
    <scope>NUCLEOTIDE SEQUENCE [LARGE SCALE GENOMIC DNA]</scope>
</reference>
<dbReference type="Proteomes" id="UP000499080">
    <property type="component" value="Unassembled WGS sequence"/>
</dbReference>
<sequence length="55" mass="5847">MGRDTGVLSVKRFCAETSYWMPVSSDIFVLDMTLWTGAVGSGCYADGFGIGSVGF</sequence>
<evidence type="ECO:0000313" key="2">
    <source>
        <dbReference type="Proteomes" id="UP000499080"/>
    </source>
</evidence>
<keyword evidence="2" id="KW-1185">Reference proteome</keyword>
<accession>A0A4Y2U3J9</accession>
<name>A0A4Y2U3J9_ARAVE</name>
<dbReference type="AlphaFoldDB" id="A0A4Y2U3J9"/>
<organism evidence="1 2">
    <name type="scientific">Araneus ventricosus</name>
    <name type="common">Orbweaver spider</name>
    <name type="synonym">Epeira ventricosa</name>
    <dbReference type="NCBI Taxonomy" id="182803"/>
    <lineage>
        <taxon>Eukaryota</taxon>
        <taxon>Metazoa</taxon>
        <taxon>Ecdysozoa</taxon>
        <taxon>Arthropoda</taxon>
        <taxon>Chelicerata</taxon>
        <taxon>Arachnida</taxon>
        <taxon>Araneae</taxon>
        <taxon>Araneomorphae</taxon>
        <taxon>Entelegynae</taxon>
        <taxon>Araneoidea</taxon>
        <taxon>Araneidae</taxon>
        <taxon>Araneus</taxon>
    </lineage>
</organism>
<protein>
    <submittedName>
        <fullName evidence="1">Uncharacterized protein</fullName>
    </submittedName>
</protein>
<gene>
    <name evidence="1" type="ORF">AVEN_257478_1</name>
</gene>